<dbReference type="RefSeq" id="WP_206939819.1">
    <property type="nucleotide sequence ID" value="NZ_JAFLNF010000003.1"/>
</dbReference>
<gene>
    <name evidence="1" type="ORF">J0X15_08900</name>
</gene>
<protein>
    <submittedName>
        <fullName evidence="1">Uncharacterized protein</fullName>
    </submittedName>
</protein>
<keyword evidence="2" id="KW-1185">Reference proteome</keyword>
<comment type="caution">
    <text evidence="1">The sequence shown here is derived from an EMBL/GenBank/DDBJ whole genome shotgun (WGS) entry which is preliminary data.</text>
</comment>
<accession>A0A939J8H9</accession>
<evidence type="ECO:0000313" key="2">
    <source>
        <dbReference type="Proteomes" id="UP000664779"/>
    </source>
</evidence>
<evidence type="ECO:0000313" key="1">
    <source>
        <dbReference type="EMBL" id="MBO0345336.1"/>
    </source>
</evidence>
<proteinExistence type="predicted"/>
<dbReference type="Proteomes" id="UP000664779">
    <property type="component" value="Unassembled WGS sequence"/>
</dbReference>
<dbReference type="AlphaFoldDB" id="A0A939J8H9"/>
<name>A0A939J8H9_9HYPH</name>
<reference evidence="1" key="1">
    <citation type="submission" date="2021-03" db="EMBL/GenBank/DDBJ databases">
        <title>Roseibium sp. CAU 1637 isolated from Incheon.</title>
        <authorList>
            <person name="Kim W."/>
        </authorList>
    </citation>
    <scope>NUCLEOTIDE SEQUENCE</scope>
    <source>
        <strain evidence="1">CAU 1637</strain>
    </source>
</reference>
<sequence length="136" mass="13645">MRLANLAATARFHWQAVGAPEGIAHANLLFAWAMAKAGAGDAALLAASDALAHFKDKPSEPSELAAAQAAMAAACLAAGLRDGYARHHAQASELAATIGADTVVPSLAAFKALPVPGAIPASIAVPPVITKQSDTD</sequence>
<organism evidence="1 2">
    <name type="scientific">Roseibium limicola</name>
    <dbReference type="NCBI Taxonomy" id="2816037"/>
    <lineage>
        <taxon>Bacteria</taxon>
        <taxon>Pseudomonadati</taxon>
        <taxon>Pseudomonadota</taxon>
        <taxon>Alphaproteobacteria</taxon>
        <taxon>Hyphomicrobiales</taxon>
        <taxon>Stappiaceae</taxon>
        <taxon>Roseibium</taxon>
    </lineage>
</organism>
<dbReference type="EMBL" id="JAFLNF010000003">
    <property type="protein sequence ID" value="MBO0345336.1"/>
    <property type="molecule type" value="Genomic_DNA"/>
</dbReference>